<keyword evidence="3" id="KW-1185">Reference proteome</keyword>
<accession>A0ABW4YF80</accession>
<comment type="caution">
    <text evidence="2">The sequence shown here is derived from an EMBL/GenBank/DDBJ whole genome shotgun (WGS) entry which is preliminary data.</text>
</comment>
<keyword evidence="1" id="KW-0472">Membrane</keyword>
<proteinExistence type="predicted"/>
<dbReference type="EMBL" id="JBHUHO010000003">
    <property type="protein sequence ID" value="MFD2114338.1"/>
    <property type="molecule type" value="Genomic_DNA"/>
</dbReference>
<keyword evidence="1" id="KW-0812">Transmembrane</keyword>
<protein>
    <recommendedName>
        <fullName evidence="4">DUF4367 domain-containing protein</fullName>
    </recommendedName>
</protein>
<gene>
    <name evidence="2" type="ORF">ACFSJH_01045</name>
</gene>
<evidence type="ECO:0000256" key="1">
    <source>
        <dbReference type="SAM" id="Phobius"/>
    </source>
</evidence>
<name>A0ABW4YF80_9BACL</name>
<evidence type="ECO:0000313" key="2">
    <source>
        <dbReference type="EMBL" id="MFD2114338.1"/>
    </source>
</evidence>
<feature type="transmembrane region" description="Helical" evidence="1">
    <location>
        <begin position="46"/>
        <end position="68"/>
    </location>
</feature>
<sequence length="292" mass="33291">MNRDSGLERQLKNIEIHYIDVREQVMEQIAAKHEKRRRIRYSKPQIIIASIAVAGLLTGFAATAVVGIHNEQGKLIFSIRGFNDDNLPPLEQVEVVDQYVNQLQPGEAIAIYSPVNNPENIITVRDKPIIYEQLEMLKANVPQDQFDIPALDANNIQFKRGYVQYELGRPDSSRLIDESIQNDGKTVVEKVPVLDQILGVTMFIEMENQEYIVSILEGSRWQTLYTDLEKVKAHRTIVTEHGDALLIEREDGQQLMWKSDDGQQDLFYEMSVQGKSEAGADRLVALLQFLLK</sequence>
<dbReference type="RefSeq" id="WP_377769309.1">
    <property type="nucleotide sequence ID" value="NZ_JBHUHO010000003.1"/>
</dbReference>
<keyword evidence="1" id="KW-1133">Transmembrane helix</keyword>
<reference evidence="3" key="1">
    <citation type="journal article" date="2019" name="Int. J. Syst. Evol. Microbiol.">
        <title>The Global Catalogue of Microorganisms (GCM) 10K type strain sequencing project: providing services to taxonomists for standard genome sequencing and annotation.</title>
        <authorList>
            <consortium name="The Broad Institute Genomics Platform"/>
            <consortium name="The Broad Institute Genome Sequencing Center for Infectious Disease"/>
            <person name="Wu L."/>
            <person name="Ma J."/>
        </authorList>
    </citation>
    <scope>NUCLEOTIDE SEQUENCE [LARGE SCALE GENOMIC DNA]</scope>
    <source>
        <strain evidence="3">GH52</strain>
    </source>
</reference>
<evidence type="ECO:0000313" key="3">
    <source>
        <dbReference type="Proteomes" id="UP001597362"/>
    </source>
</evidence>
<evidence type="ECO:0008006" key="4">
    <source>
        <dbReference type="Google" id="ProtNLM"/>
    </source>
</evidence>
<dbReference type="Proteomes" id="UP001597362">
    <property type="component" value="Unassembled WGS sequence"/>
</dbReference>
<organism evidence="2 3">
    <name type="scientific">Paenibacillus yanchengensis</name>
    <dbReference type="NCBI Taxonomy" id="2035833"/>
    <lineage>
        <taxon>Bacteria</taxon>
        <taxon>Bacillati</taxon>
        <taxon>Bacillota</taxon>
        <taxon>Bacilli</taxon>
        <taxon>Bacillales</taxon>
        <taxon>Paenibacillaceae</taxon>
        <taxon>Paenibacillus</taxon>
    </lineage>
</organism>